<dbReference type="Proteomes" id="UP000254454">
    <property type="component" value="Unassembled WGS sequence"/>
</dbReference>
<evidence type="ECO:0000313" key="2">
    <source>
        <dbReference type="Proteomes" id="UP000254454"/>
    </source>
</evidence>
<gene>
    <name evidence="1" type="ORF">C4A13_03196</name>
</gene>
<protein>
    <submittedName>
        <fullName evidence="1">Uncharacterized protein</fullName>
    </submittedName>
</protein>
<dbReference type="AlphaFoldDB" id="A0A370V017"/>
<name>A0A370V017_9ESCH</name>
<comment type="caution">
    <text evidence="1">The sequence shown here is derived from an EMBL/GenBank/DDBJ whole genome shotgun (WGS) entry which is preliminary data.</text>
</comment>
<dbReference type="RefSeq" id="WP_000968100.1">
    <property type="nucleotide sequence ID" value="NZ_QONN01000173.1"/>
</dbReference>
<reference evidence="1 2" key="1">
    <citation type="submission" date="2018-06" db="EMBL/GenBank/DDBJ databases">
        <title>Recombination Drives Gene Content and Phenotype Evolution in Wild Type E. coli Strains.</title>
        <authorList>
            <person name="Field C.M."/>
            <person name="Silander O.K."/>
            <person name="Van Nimwegen E."/>
        </authorList>
    </citation>
    <scope>NUCLEOTIDE SEQUENCE [LARGE SCALE GENOMIC DNA]</scope>
    <source>
        <strain evidence="1 2">SC344</strain>
    </source>
</reference>
<sequence length="171" mass="19952">MMALIMILSKNNITYLAEHIFPIYFRDESGYTLSFICKKRIRRADALCRTVLYFSQERQDAVSPEKRMQYLSPDDSLATFLFVIASPITPELRHQLNEYLDTLPGQFIRKMKPTLWFAVVSPWHKKTAQLVLPKVSAMLAFYSTHSDELEQQTAEFMARHERHNANKPGDH</sequence>
<accession>A0A370V017</accession>
<proteinExistence type="predicted"/>
<evidence type="ECO:0000313" key="1">
    <source>
        <dbReference type="EMBL" id="RDR20383.1"/>
    </source>
</evidence>
<dbReference type="EMBL" id="QONO01000296">
    <property type="protein sequence ID" value="RDR20383.1"/>
    <property type="molecule type" value="Genomic_DNA"/>
</dbReference>
<organism evidence="1 2">
    <name type="scientific">Escherichia marmotae</name>
    <dbReference type="NCBI Taxonomy" id="1499973"/>
    <lineage>
        <taxon>Bacteria</taxon>
        <taxon>Pseudomonadati</taxon>
        <taxon>Pseudomonadota</taxon>
        <taxon>Gammaproteobacteria</taxon>
        <taxon>Enterobacterales</taxon>
        <taxon>Enterobacteriaceae</taxon>
        <taxon>Escherichia</taxon>
    </lineage>
</organism>